<dbReference type="GO" id="GO:0016567">
    <property type="term" value="P:protein ubiquitination"/>
    <property type="evidence" value="ECO:0007669"/>
    <property type="project" value="InterPro"/>
</dbReference>
<dbReference type="GO" id="GO:0008270">
    <property type="term" value="F:zinc ion binding"/>
    <property type="evidence" value="ECO:0007669"/>
    <property type="project" value="UniProtKB-KW"/>
</dbReference>
<dbReference type="InterPro" id="IPR001841">
    <property type="entry name" value="Znf_RING"/>
</dbReference>
<evidence type="ECO:0000256" key="12">
    <source>
        <dbReference type="ARBA" id="ARBA00023128"/>
    </source>
</evidence>
<dbReference type="EMBL" id="GDRN01075953">
    <property type="protein sequence ID" value="JAI62967.1"/>
    <property type="molecule type" value="Transcribed_RNA"/>
</dbReference>
<evidence type="ECO:0000256" key="4">
    <source>
        <dbReference type="ARBA" id="ARBA00022679"/>
    </source>
</evidence>
<dbReference type="InterPro" id="IPR013083">
    <property type="entry name" value="Znf_RING/FYVE/PHD"/>
</dbReference>
<comment type="catalytic activity">
    <reaction evidence="1">
        <text>S-ubiquitinyl-[E2 ubiquitin-conjugating enzyme]-L-cysteine + [acceptor protein]-L-lysine = [E2 ubiquitin-conjugating enzyme]-L-cysteine + N(6)-ubiquitinyl-[acceptor protein]-L-lysine.</text>
        <dbReference type="EC" id="2.3.2.27"/>
    </reaction>
</comment>
<evidence type="ECO:0000256" key="1">
    <source>
        <dbReference type="ARBA" id="ARBA00000900"/>
    </source>
</evidence>
<dbReference type="AlphaFoldDB" id="A0A0P4W7P7"/>
<dbReference type="PROSITE" id="PS50089">
    <property type="entry name" value="ZF_RING_2"/>
    <property type="match status" value="1"/>
</dbReference>
<keyword evidence="12" id="KW-0496">Mitochondrion</keyword>
<dbReference type="InterPro" id="IPR022170">
    <property type="entry name" value="MUL1-like"/>
</dbReference>
<dbReference type="PANTHER" id="PTHR12183:SF32">
    <property type="entry name" value="MITOCHONDRIAL E3 UBIQUITIN PROTEIN LIGASE 1"/>
    <property type="match status" value="1"/>
</dbReference>
<evidence type="ECO:0000256" key="11">
    <source>
        <dbReference type="ARBA" id="ARBA00022989"/>
    </source>
</evidence>
<evidence type="ECO:0000256" key="5">
    <source>
        <dbReference type="ARBA" id="ARBA00022692"/>
    </source>
</evidence>
<dbReference type="Gene3D" id="3.30.40.10">
    <property type="entry name" value="Zinc/RING finger domain, C3HC4 (zinc finger)"/>
    <property type="match status" value="1"/>
</dbReference>
<keyword evidence="13 15" id="KW-0472">Membrane</keyword>
<evidence type="ECO:0000256" key="6">
    <source>
        <dbReference type="ARBA" id="ARBA00022723"/>
    </source>
</evidence>
<keyword evidence="10" id="KW-0862">Zinc</keyword>
<keyword evidence="9" id="KW-1000">Mitochondrion outer membrane</keyword>
<evidence type="ECO:0000256" key="14">
    <source>
        <dbReference type="PROSITE-ProRule" id="PRU00175"/>
    </source>
</evidence>
<keyword evidence="6" id="KW-0479">Metal-binding</keyword>
<feature type="transmembrane region" description="Helical" evidence="15">
    <location>
        <begin position="7"/>
        <end position="27"/>
    </location>
</feature>
<name>A0A0P4W7P7_SCYOL</name>
<organism evidence="17">
    <name type="scientific">Scylla olivacea</name>
    <name type="common">Orange mud crab</name>
    <name type="synonym">Cancer olivacea</name>
    <dbReference type="NCBI Taxonomy" id="85551"/>
    <lineage>
        <taxon>Eukaryota</taxon>
        <taxon>Metazoa</taxon>
        <taxon>Ecdysozoa</taxon>
        <taxon>Arthropoda</taxon>
        <taxon>Crustacea</taxon>
        <taxon>Multicrustacea</taxon>
        <taxon>Malacostraca</taxon>
        <taxon>Eumalacostraca</taxon>
        <taxon>Eucarida</taxon>
        <taxon>Decapoda</taxon>
        <taxon>Pleocyemata</taxon>
        <taxon>Brachyura</taxon>
        <taxon>Eubrachyura</taxon>
        <taxon>Portunoidea</taxon>
        <taxon>Portunidae</taxon>
        <taxon>Portuninae</taxon>
        <taxon>Scylla</taxon>
    </lineage>
</organism>
<dbReference type="SUPFAM" id="SSF57850">
    <property type="entry name" value="RING/U-box"/>
    <property type="match status" value="1"/>
</dbReference>
<dbReference type="Pfam" id="PF13920">
    <property type="entry name" value="zf-C3HC4_3"/>
    <property type="match status" value="1"/>
</dbReference>
<evidence type="ECO:0000256" key="15">
    <source>
        <dbReference type="SAM" id="Phobius"/>
    </source>
</evidence>
<evidence type="ECO:0000256" key="8">
    <source>
        <dbReference type="ARBA" id="ARBA00022786"/>
    </source>
</evidence>
<dbReference type="GO" id="GO:0061630">
    <property type="term" value="F:ubiquitin protein ligase activity"/>
    <property type="evidence" value="ECO:0007669"/>
    <property type="project" value="UniProtKB-EC"/>
</dbReference>
<proteinExistence type="predicted"/>
<comment type="subcellular location">
    <subcellularLocation>
        <location evidence="2">Mitochondrion outer membrane</location>
        <topology evidence="2">Multi-pass membrane protein</topology>
    </subcellularLocation>
</comment>
<dbReference type="EC" id="2.3.2.27" evidence="3"/>
<keyword evidence="7 14" id="KW-0863">Zinc-finger</keyword>
<evidence type="ECO:0000256" key="2">
    <source>
        <dbReference type="ARBA" id="ARBA00004374"/>
    </source>
</evidence>
<evidence type="ECO:0000256" key="10">
    <source>
        <dbReference type="ARBA" id="ARBA00022833"/>
    </source>
</evidence>
<evidence type="ECO:0000313" key="17">
    <source>
        <dbReference type="EMBL" id="JAI62967.1"/>
    </source>
</evidence>
<evidence type="ECO:0000256" key="13">
    <source>
        <dbReference type="ARBA" id="ARBA00023136"/>
    </source>
</evidence>
<evidence type="ECO:0000259" key="16">
    <source>
        <dbReference type="PROSITE" id="PS50089"/>
    </source>
</evidence>
<evidence type="ECO:0000256" key="7">
    <source>
        <dbReference type="ARBA" id="ARBA00022771"/>
    </source>
</evidence>
<dbReference type="PANTHER" id="PTHR12183">
    <property type="entry name" value="MITOCHONDRIAL UBIQUITIN LIGASE ACTIVATOR OF NFKB 1"/>
    <property type="match status" value="1"/>
</dbReference>
<feature type="domain" description="RING-type" evidence="16">
    <location>
        <begin position="293"/>
        <end position="330"/>
    </location>
</feature>
<protein>
    <recommendedName>
        <fullName evidence="3">RING-type E3 ubiquitin transferase</fullName>
        <ecNumber evidence="3">2.3.2.27</ecNumber>
    </recommendedName>
</protein>
<accession>A0A0P4W7P7</accession>
<keyword evidence="11 15" id="KW-1133">Transmembrane helix</keyword>
<keyword evidence="8" id="KW-0833">Ubl conjugation pathway</keyword>
<dbReference type="InterPro" id="IPR051652">
    <property type="entry name" value="MDM2_MDM4_MUL1"/>
</dbReference>
<dbReference type="CDD" id="cd16649">
    <property type="entry name" value="mRING-HC-C3HC5_CGRF1-like"/>
    <property type="match status" value="1"/>
</dbReference>
<dbReference type="GO" id="GO:0005741">
    <property type="term" value="C:mitochondrial outer membrane"/>
    <property type="evidence" value="ECO:0007669"/>
    <property type="project" value="UniProtKB-SubCell"/>
</dbReference>
<keyword evidence="4" id="KW-0808">Transferase</keyword>
<keyword evidence="5 15" id="KW-0812">Transmembrane</keyword>
<evidence type="ECO:0000256" key="3">
    <source>
        <dbReference type="ARBA" id="ARBA00012483"/>
    </source>
</evidence>
<dbReference type="Pfam" id="PF12483">
    <property type="entry name" value="GIDE"/>
    <property type="match status" value="1"/>
</dbReference>
<evidence type="ECO:0000256" key="9">
    <source>
        <dbReference type="ARBA" id="ARBA00022787"/>
    </source>
</evidence>
<sequence length="342" mass="37746">MVFRDYACDVIGVGVSAGLTFTFYYLFKTGREIVHHLKDAVELDVEPGLIEAVRRSGGALNACVRGAVKACEAPIHSLARPETCGVFWRHTIKEHLTSQVMGFWLNDSLPVSTSTNSVPFMLMRKGVGVQITDPGMLEAVDMTIVSEKFDAANTSFLDHVWGWMKGVRTTGTQHTEEMLLEGTSVLGIGRLVLGAEGLCLDPSDTVPYMITTRTKKSLLEDLQAPLPYFRVLGVVTALGGAYCILRMAGQLVEAWRQRRRRRRELRLLEEARARQGGSGMTIGETDLPESLMCVVCCGLRDVLLLPCRHMCVCGACAFRLPEPRACPVCRTEVESVQPVFYS</sequence>
<reference evidence="17" key="1">
    <citation type="submission" date="2015-09" db="EMBL/GenBank/DDBJ databases">
        <title>Scylla olivacea transcriptome.</title>
        <authorList>
            <person name="Ikhwanuddin M."/>
        </authorList>
    </citation>
    <scope>NUCLEOTIDE SEQUENCE</scope>
</reference>